<dbReference type="EC" id="2.3.1.-" evidence="4"/>
<gene>
    <name evidence="4" type="primary">phnO</name>
    <name evidence="4" type="ORF">ENKNEFLB_01016</name>
</gene>
<dbReference type="SUPFAM" id="SSF55729">
    <property type="entry name" value="Acyl-CoA N-acyltransferases (Nat)"/>
    <property type="match status" value="1"/>
</dbReference>
<name>A0ABX8EHQ3_9ACTN</name>
<dbReference type="EMBL" id="CP075371">
    <property type="protein sequence ID" value="QVT78638.1"/>
    <property type="molecule type" value="Genomic_DNA"/>
</dbReference>
<dbReference type="Pfam" id="PF00583">
    <property type="entry name" value="Acetyltransf_1"/>
    <property type="match status" value="1"/>
</dbReference>
<accession>A0ABX8EHQ3</accession>
<dbReference type="PANTHER" id="PTHR43072:SF23">
    <property type="entry name" value="UPF0039 PROTEIN C11D3.02C"/>
    <property type="match status" value="1"/>
</dbReference>
<dbReference type="CDD" id="cd04301">
    <property type="entry name" value="NAT_SF"/>
    <property type="match status" value="1"/>
</dbReference>
<keyword evidence="1 4" id="KW-0808">Transferase</keyword>
<dbReference type="Proteomes" id="UP000679307">
    <property type="component" value="Chromosome"/>
</dbReference>
<dbReference type="InterPro" id="IPR000182">
    <property type="entry name" value="GNAT_dom"/>
</dbReference>
<dbReference type="PROSITE" id="PS51186">
    <property type="entry name" value="GNAT"/>
    <property type="match status" value="1"/>
</dbReference>
<evidence type="ECO:0000259" key="3">
    <source>
        <dbReference type="PROSITE" id="PS51186"/>
    </source>
</evidence>
<evidence type="ECO:0000256" key="1">
    <source>
        <dbReference type="ARBA" id="ARBA00022679"/>
    </source>
</evidence>
<feature type="domain" description="N-acetyltransferase" evidence="3">
    <location>
        <begin position="15"/>
        <end position="162"/>
    </location>
</feature>
<evidence type="ECO:0000256" key="2">
    <source>
        <dbReference type="ARBA" id="ARBA00023315"/>
    </source>
</evidence>
<dbReference type="Gene3D" id="3.40.630.30">
    <property type="match status" value="1"/>
</dbReference>
<keyword evidence="5" id="KW-1185">Reference proteome</keyword>
<proteinExistence type="predicted"/>
<dbReference type="InterPro" id="IPR016181">
    <property type="entry name" value="Acyl_CoA_acyltransferase"/>
</dbReference>
<sequence length="162" mass="17534">MTTPLATLDPGPRRYAVHRARRADVPALVALLRDDPLGRTREGVDLGPYETAFEAVDRDLAHLLVAVRDTDDAVVATLQLTLLPGLSRAGATRLQVEGVRVRADARGAGLGAALLTWAVAWGRDHGATLAQLTTDEQRPAARRFYERLGWVATHTGMKLPLV</sequence>
<keyword evidence="2 4" id="KW-0012">Acyltransferase</keyword>
<dbReference type="RefSeq" id="WP_214058199.1">
    <property type="nucleotide sequence ID" value="NZ_BAAAHS010000156.1"/>
</dbReference>
<organism evidence="4 5">
    <name type="scientific">Nocardioides aquaticus</name>
    <dbReference type="NCBI Taxonomy" id="160826"/>
    <lineage>
        <taxon>Bacteria</taxon>
        <taxon>Bacillati</taxon>
        <taxon>Actinomycetota</taxon>
        <taxon>Actinomycetes</taxon>
        <taxon>Propionibacteriales</taxon>
        <taxon>Nocardioidaceae</taxon>
        <taxon>Nocardioides</taxon>
    </lineage>
</organism>
<dbReference type="PANTHER" id="PTHR43072">
    <property type="entry name" value="N-ACETYLTRANSFERASE"/>
    <property type="match status" value="1"/>
</dbReference>
<reference evidence="4 5" key="1">
    <citation type="submission" date="2021-05" db="EMBL/GenBank/DDBJ databases">
        <title>Complete genome of Nocardioides aquaticus KCTC 9944T isolated from meromictic and hypersaline Ekho Lake, Antarctica.</title>
        <authorList>
            <person name="Hwang K."/>
            <person name="Kim K.M."/>
            <person name="Choe H."/>
        </authorList>
    </citation>
    <scope>NUCLEOTIDE SEQUENCE [LARGE SCALE GENOMIC DNA]</scope>
    <source>
        <strain evidence="4 5">KCTC 9944</strain>
    </source>
</reference>
<evidence type="ECO:0000313" key="4">
    <source>
        <dbReference type="EMBL" id="QVT78638.1"/>
    </source>
</evidence>
<dbReference type="GO" id="GO:0016746">
    <property type="term" value="F:acyltransferase activity"/>
    <property type="evidence" value="ECO:0007669"/>
    <property type="project" value="UniProtKB-KW"/>
</dbReference>
<evidence type="ECO:0000313" key="5">
    <source>
        <dbReference type="Proteomes" id="UP000679307"/>
    </source>
</evidence>
<protein>
    <submittedName>
        <fullName evidence="4">Aminoalkylphosphonate N-acetyltransferase</fullName>
        <ecNumber evidence="4">2.3.1.-</ecNumber>
    </submittedName>
</protein>